<evidence type="ECO:0000256" key="2">
    <source>
        <dbReference type="SAM" id="MobiDB-lite"/>
    </source>
</evidence>
<sequence>MSDITSDIASDITDMADDNQHTVSSSQAKDINAIGHDLGAEMLTNMRQRPFDEALIREYLLDNPDFFNRYPELLVAMRVPHAERGAVSLVERRQELLRQRVSELEEEITSLMKIATHNERIFNFNNELSFKLLASNDLGELRQALSEGLKGEFGFSHVRLITVHDIDSELANIWRHRLQGGYYFGRLTQSESSRLFGGEIGSVALTKLSDDNGQVIFAIASKDPAHFHPDMDSLLFSQLRDLLDHILPQL</sequence>
<comment type="caution">
    <text evidence="3">The sequence shown here is derived from an EMBL/GenBank/DDBJ whole genome shotgun (WGS) entry which is preliminary data.</text>
</comment>
<accession>A0ABQ2Q671</accession>
<feature type="coiled-coil region" evidence="1">
    <location>
        <begin position="87"/>
        <end position="114"/>
    </location>
</feature>
<feature type="region of interest" description="Disordered" evidence="2">
    <location>
        <begin position="1"/>
        <end position="26"/>
    </location>
</feature>
<name>A0ABQ2Q671_9GAMM</name>
<dbReference type="Gene3D" id="3.30.450.40">
    <property type="match status" value="1"/>
</dbReference>
<reference evidence="4" key="1">
    <citation type="journal article" date="2019" name="Int. J. Syst. Evol. Microbiol.">
        <title>The Global Catalogue of Microorganisms (GCM) 10K type strain sequencing project: providing services to taxonomists for standard genome sequencing and annotation.</title>
        <authorList>
            <consortium name="The Broad Institute Genomics Platform"/>
            <consortium name="The Broad Institute Genome Sequencing Center for Infectious Disease"/>
            <person name="Wu L."/>
            <person name="Ma J."/>
        </authorList>
    </citation>
    <scope>NUCLEOTIDE SEQUENCE [LARGE SCALE GENOMIC DNA]</scope>
    <source>
        <strain evidence="4">JCM 32304</strain>
    </source>
</reference>
<keyword evidence="1" id="KW-0175">Coiled coil</keyword>
<dbReference type="Proteomes" id="UP000654367">
    <property type="component" value="Unassembled WGS sequence"/>
</dbReference>
<evidence type="ECO:0000313" key="4">
    <source>
        <dbReference type="Proteomes" id="UP000654367"/>
    </source>
</evidence>
<dbReference type="PANTHER" id="PTHR38765:SF1">
    <property type="entry name" value="DUF484 DOMAIN-CONTAINING PROTEIN"/>
    <property type="match status" value="1"/>
</dbReference>
<dbReference type="PANTHER" id="PTHR38765">
    <property type="entry name" value="DUF484 DOMAIN-CONTAINING PROTEIN"/>
    <property type="match status" value="1"/>
</dbReference>
<evidence type="ECO:0000256" key="1">
    <source>
        <dbReference type="SAM" id="Coils"/>
    </source>
</evidence>
<proteinExistence type="predicted"/>
<keyword evidence="4" id="KW-1185">Reference proteome</keyword>
<feature type="compositionally biased region" description="Low complexity" evidence="2">
    <location>
        <begin position="1"/>
        <end position="13"/>
    </location>
</feature>
<dbReference type="EMBL" id="BMQV01000011">
    <property type="protein sequence ID" value="GGP49700.1"/>
    <property type="molecule type" value="Genomic_DNA"/>
</dbReference>
<dbReference type="InterPro" id="IPR007435">
    <property type="entry name" value="DUF484"/>
</dbReference>
<dbReference type="InterPro" id="IPR029016">
    <property type="entry name" value="GAF-like_dom_sf"/>
</dbReference>
<dbReference type="Pfam" id="PF04340">
    <property type="entry name" value="DUF484"/>
    <property type="match status" value="1"/>
</dbReference>
<organism evidence="3 4">
    <name type="scientific">Shewanella saliphila</name>
    <dbReference type="NCBI Taxonomy" id="2282698"/>
    <lineage>
        <taxon>Bacteria</taxon>
        <taxon>Pseudomonadati</taxon>
        <taxon>Pseudomonadota</taxon>
        <taxon>Gammaproteobacteria</taxon>
        <taxon>Alteromonadales</taxon>
        <taxon>Shewanellaceae</taxon>
        <taxon>Shewanella</taxon>
    </lineage>
</organism>
<protein>
    <submittedName>
        <fullName evidence="3">DUF484 domain-containing protein</fullName>
    </submittedName>
</protein>
<gene>
    <name evidence="3" type="ORF">GCM10009409_15290</name>
</gene>
<evidence type="ECO:0000313" key="3">
    <source>
        <dbReference type="EMBL" id="GGP49700.1"/>
    </source>
</evidence>